<feature type="compositionally biased region" description="Basic and acidic residues" evidence="16">
    <location>
        <begin position="226"/>
        <end position="238"/>
    </location>
</feature>
<feature type="domain" description="Helicase C-terminal" evidence="18">
    <location>
        <begin position="1078"/>
        <end position="1268"/>
    </location>
</feature>
<evidence type="ECO:0000256" key="11">
    <source>
        <dbReference type="ARBA" id="ARBA00022840"/>
    </source>
</evidence>
<sequence>MEFKENHKPWAWVFDAKITCTVCGEQINVFGRWNVHPRLNVVQCAPCNKFYNSGRWIKDEEGYYEHCRWCGEGGDLLGCDECVESFCKKCIKRNFGRAETQMIEAAKWKCFCCDPKPLRKLLDTASANSGESTDLEEIDEKMHILLKRLQMKINDPDKSFEKKEKTRNSINAIAKTIQVIKKTTEGAAKAWPKEESDTVMINSSDDDSEAGSGNDLFATSSKRRASRDDGVGKRRESSSDEYSDEESAKKIKEQRKHENAKRAEKARLRREAIAKQEAEKEAAEEIQRKRTLERIRMRKAENALNQENLKNSRNSKASVSPKPHNNSSIVELSDSDEKMSPKPASAVNSDEEAEQNGKDASSSESEEDMDFLEKGSQFRPQNGALNSSENSDDENMETEIGSDDELLKKKKTDKKEAKKLSPKPKRPEKAKEVIDLESSPEPVDRDSENGSEEDPVKTKKKRDRLLDSSKIISSDEEFINNLKKQGKKKRKLSTQEEEQRRKKKRIENSSEDENSEDGIGNKHIRKRRTKVDTSDEDEAGSDKENIDEEEDGDGKKKKKEKAKSRKIMGDEKLSEETKAAEKAEKERKIRLEKIREERQSSKPGQTFETIDWNGILNKKPEVKVDEGLKVHLKTHQIDGIQFMWDCVIESVTQKGNEFILGSNQKGHGCILAHCMGLGKTLQSIGIMHTLYTHEFLNLRHFLVLAPLNVCENWAIEVDKWTGSLQRPLGCWNLQSSPDYHERLDMCKEWEAEGGVLVLGYSLFRMLSTGANMNRKVKRILPKFKEFLLNKSSLIVADEGHQLKNSESAISKATKQIKTMRRIVLTGTPMQNNLDEYHCMLDFVRPNLLGTNKEFRNRFANPIRNGEHIDATDFDVNLMKKRAFILAKSLDGVVQRKDYSYMCKHLPPKHEYVLSLQLTETQIKLYEYYLKVYNFYWPVSGRGLFGDFQTFLLINNHPRALLQQTEQREVREEREELNNFVANDTSDEESEDEDFNAENLDDDDKEVVETPDPKDEDELRALSSLKIRQYILSKAGGLHHMNHADPRDTMRVWYEQVMNESNENTFDWDRAEISIKINALIEIINICHHLGDKLIVFSQSVISLDTIEGFLHDSTVTKGYDSDDDEPKVPMFVGNQKWYKNIDYFRIDGSVTAAKRTTFIESFNDLEDPRARLFLVSTKAGGIGTNLVGANRVIIFDSSWNPAHDVQSLFRVYRFGQTKSVFVYRFVGHGTMEEKIYERQVNKSSLGLRVVDEQQVDRHYSADQLKDLYKFVPKPEGERERLALPKDDLLKEIITHEKTKDWILKFHEHDSLLEHKPEESLTKDEINKAWEEYENEKKGIFSHRYNPSMHFNPTQSVFANSHNDALVDSENWLMGLSNPTLTALVKIGDEIFGDKYTSFFADRYEPKVPEMMRLLLTYNPTTPYVDALKLAVHLVAVVRQMLGNEESMFLEGKIIYEAMVKRMEDLKNGLGNSGKVPIKIAPRAYFKK</sequence>
<dbReference type="GO" id="GO:0008270">
    <property type="term" value="F:zinc ion binding"/>
    <property type="evidence" value="ECO:0007669"/>
    <property type="project" value="UniProtKB-KW"/>
</dbReference>
<dbReference type="InterPro" id="IPR011011">
    <property type="entry name" value="Znf_FYVE_PHD"/>
</dbReference>
<evidence type="ECO:0000256" key="10">
    <source>
        <dbReference type="ARBA" id="ARBA00022833"/>
    </source>
</evidence>
<keyword evidence="12" id="KW-0779">Telomere</keyword>
<evidence type="ECO:0000256" key="14">
    <source>
        <dbReference type="ARBA" id="ARBA00023242"/>
    </source>
</evidence>
<evidence type="ECO:0000256" key="3">
    <source>
        <dbReference type="ARBA" id="ARBA00007025"/>
    </source>
</evidence>
<evidence type="ECO:0000256" key="16">
    <source>
        <dbReference type="SAM" id="MobiDB-lite"/>
    </source>
</evidence>
<dbReference type="Gene3D" id="3.40.50.10810">
    <property type="entry name" value="Tandem AAA-ATPase domain"/>
    <property type="match status" value="1"/>
</dbReference>
<dbReference type="InterPro" id="IPR000330">
    <property type="entry name" value="SNF2_N"/>
</dbReference>
<dbReference type="InterPro" id="IPR001650">
    <property type="entry name" value="Helicase_C-like"/>
</dbReference>
<keyword evidence="6" id="KW-0547">Nucleotide-binding</keyword>
<keyword evidence="13" id="KW-0238">DNA-binding</keyword>
<feature type="domain" description="Helicase ATP-binding" evidence="17">
    <location>
        <begin position="660"/>
        <end position="846"/>
    </location>
</feature>
<dbReference type="Pfam" id="PF00176">
    <property type="entry name" value="SNF2-rel_dom"/>
    <property type="match status" value="1"/>
</dbReference>
<evidence type="ECO:0000256" key="9">
    <source>
        <dbReference type="ARBA" id="ARBA00022806"/>
    </source>
</evidence>
<evidence type="ECO:0000256" key="8">
    <source>
        <dbReference type="ARBA" id="ARBA00022801"/>
    </source>
</evidence>
<dbReference type="GO" id="GO:0003677">
    <property type="term" value="F:DNA binding"/>
    <property type="evidence" value="ECO:0007669"/>
    <property type="project" value="UniProtKB-KW"/>
</dbReference>
<evidence type="ECO:0000256" key="7">
    <source>
        <dbReference type="ARBA" id="ARBA00022771"/>
    </source>
</evidence>
<dbReference type="OrthoDB" id="2020972at2759"/>
<feature type="compositionally biased region" description="Acidic residues" evidence="16">
    <location>
        <begin position="984"/>
        <end position="1005"/>
    </location>
</feature>
<dbReference type="Gene3D" id="3.40.50.300">
    <property type="entry name" value="P-loop containing nucleotide triphosphate hydrolases"/>
    <property type="match status" value="1"/>
</dbReference>
<feature type="compositionally biased region" description="Basic and acidic residues" evidence="16">
    <location>
        <begin position="567"/>
        <end position="582"/>
    </location>
</feature>
<name>E4XUH5_OIKDI</name>
<dbReference type="Proteomes" id="UP000001307">
    <property type="component" value="Unassembled WGS sequence"/>
</dbReference>
<evidence type="ECO:0000256" key="1">
    <source>
        <dbReference type="ARBA" id="ARBA00004123"/>
    </source>
</evidence>
<evidence type="ECO:0000313" key="21">
    <source>
        <dbReference type="Proteomes" id="UP000001307"/>
    </source>
</evidence>
<feature type="region of interest" description="Disordered" evidence="16">
    <location>
        <begin position="184"/>
        <end position="582"/>
    </location>
</feature>
<feature type="compositionally biased region" description="Polar residues" evidence="16">
    <location>
        <begin position="303"/>
        <end position="330"/>
    </location>
</feature>
<dbReference type="EMBL" id="FN653182">
    <property type="protein sequence ID" value="CBY13372.1"/>
    <property type="molecule type" value="Genomic_DNA"/>
</dbReference>
<protein>
    <recommendedName>
        <fullName evidence="15">ATP-dependent helicase ATRX</fullName>
    </recommendedName>
</protein>
<dbReference type="CDD" id="cd18793">
    <property type="entry name" value="SF2_C_SNF"/>
    <property type="match status" value="1"/>
</dbReference>
<keyword evidence="5" id="KW-0479">Metal-binding</keyword>
<dbReference type="InterPro" id="IPR027417">
    <property type="entry name" value="P-loop_NTPase"/>
</dbReference>
<comment type="similarity">
    <text evidence="3">Belongs to the SNF2/RAD54 helicase family.</text>
</comment>
<evidence type="ECO:0000256" key="2">
    <source>
        <dbReference type="ARBA" id="ARBA00004574"/>
    </source>
</evidence>
<feature type="compositionally biased region" description="Basic and acidic residues" evidence="16">
    <location>
        <begin position="246"/>
        <end position="301"/>
    </location>
</feature>
<evidence type="ECO:0000259" key="18">
    <source>
        <dbReference type="PROSITE" id="PS51194"/>
    </source>
</evidence>
<evidence type="ECO:0000256" key="5">
    <source>
        <dbReference type="ARBA" id="ARBA00022723"/>
    </source>
</evidence>
<dbReference type="CDD" id="cd11726">
    <property type="entry name" value="ADDz_ATRX"/>
    <property type="match status" value="1"/>
</dbReference>
<dbReference type="Gene3D" id="3.30.40.10">
    <property type="entry name" value="Zinc/RING finger domain, C3HC4 (zinc finger)"/>
    <property type="match status" value="1"/>
</dbReference>
<dbReference type="InterPro" id="IPR014001">
    <property type="entry name" value="Helicase_ATP-bd"/>
</dbReference>
<keyword evidence="7" id="KW-0863">Zinc-finger</keyword>
<keyword evidence="11" id="KW-0067">ATP-binding</keyword>
<dbReference type="Pfam" id="PF00271">
    <property type="entry name" value="Helicase_C"/>
    <property type="match status" value="1"/>
</dbReference>
<dbReference type="FunCoup" id="E4XUH5">
    <property type="interactions" value="93"/>
</dbReference>
<feature type="compositionally biased region" description="Basic residues" evidence="16">
    <location>
        <begin position="555"/>
        <end position="566"/>
    </location>
</feature>
<organism evidence="20">
    <name type="scientific">Oikopleura dioica</name>
    <name type="common">Tunicate</name>
    <dbReference type="NCBI Taxonomy" id="34765"/>
    <lineage>
        <taxon>Eukaryota</taxon>
        <taxon>Metazoa</taxon>
        <taxon>Chordata</taxon>
        <taxon>Tunicata</taxon>
        <taxon>Appendicularia</taxon>
        <taxon>Copelata</taxon>
        <taxon>Oikopleuridae</taxon>
        <taxon>Oikopleura</taxon>
    </lineage>
</organism>
<dbReference type="PANTHER" id="PTHR45797:SF3">
    <property type="entry name" value="TRANSCRIPTIONAL REGULATOR ATRX HOMOLOG"/>
    <property type="match status" value="1"/>
</dbReference>
<dbReference type="GO" id="GO:0000781">
    <property type="term" value="C:chromosome, telomeric region"/>
    <property type="evidence" value="ECO:0007669"/>
    <property type="project" value="UniProtKB-SubCell"/>
</dbReference>
<keyword evidence="9" id="KW-0347">Helicase</keyword>
<dbReference type="SUPFAM" id="SSF52540">
    <property type="entry name" value="P-loop containing nucleoside triphosphate hydrolases"/>
    <property type="match status" value="2"/>
</dbReference>
<keyword evidence="8" id="KW-0378">Hydrolase</keyword>
<dbReference type="InterPro" id="IPR013083">
    <property type="entry name" value="Znf_RING/FYVE/PHD"/>
</dbReference>
<dbReference type="GO" id="GO:0005524">
    <property type="term" value="F:ATP binding"/>
    <property type="evidence" value="ECO:0007669"/>
    <property type="project" value="UniProtKB-KW"/>
</dbReference>
<proteinExistence type="inferred from homology"/>
<dbReference type="CDD" id="cd18007">
    <property type="entry name" value="DEXHc_ATRX-like"/>
    <property type="match status" value="1"/>
</dbReference>
<comment type="subcellular location">
    <subcellularLocation>
        <location evidence="2">Chromosome</location>
        <location evidence="2">Telomere</location>
    </subcellularLocation>
    <subcellularLocation>
        <location evidence="1">Nucleus</location>
    </subcellularLocation>
</comment>
<dbReference type="PROSITE" id="PS51194">
    <property type="entry name" value="HELICASE_CTER"/>
    <property type="match status" value="1"/>
</dbReference>
<feature type="compositionally biased region" description="Basic and acidic residues" evidence="16">
    <location>
        <begin position="413"/>
        <end position="434"/>
    </location>
</feature>
<dbReference type="PANTHER" id="PTHR45797">
    <property type="entry name" value="RAD54-LIKE"/>
    <property type="match status" value="1"/>
</dbReference>
<dbReference type="GO" id="GO:0010468">
    <property type="term" value="P:regulation of gene expression"/>
    <property type="evidence" value="ECO:0007669"/>
    <property type="project" value="UniProtKB-ARBA"/>
</dbReference>
<evidence type="ECO:0000313" key="20">
    <source>
        <dbReference type="EMBL" id="CBY13372.1"/>
    </source>
</evidence>
<evidence type="ECO:0000256" key="13">
    <source>
        <dbReference type="ARBA" id="ARBA00023125"/>
    </source>
</evidence>
<dbReference type="SUPFAM" id="SSF57903">
    <property type="entry name" value="FYVE/PHD zinc finger"/>
    <property type="match status" value="1"/>
</dbReference>
<dbReference type="PROSITE" id="PS51192">
    <property type="entry name" value="HELICASE_ATP_BIND_1"/>
    <property type="match status" value="1"/>
</dbReference>
<dbReference type="SMART" id="SM00490">
    <property type="entry name" value="HELICc"/>
    <property type="match status" value="1"/>
</dbReference>
<accession>E4XUH5</accession>
<dbReference type="InterPro" id="IPR049730">
    <property type="entry name" value="SNF2/RAD54-like_C"/>
</dbReference>
<feature type="compositionally biased region" description="Polar residues" evidence="16">
    <location>
        <begin position="378"/>
        <end position="389"/>
    </location>
</feature>
<dbReference type="SMART" id="SM00487">
    <property type="entry name" value="DEXDc"/>
    <property type="match status" value="1"/>
</dbReference>
<dbReference type="PROSITE" id="PS51533">
    <property type="entry name" value="ADD"/>
    <property type="match status" value="1"/>
</dbReference>
<dbReference type="InterPro" id="IPR044574">
    <property type="entry name" value="ARIP4-like"/>
</dbReference>
<gene>
    <name evidence="20" type="ORF">GSOID_T00004680001</name>
</gene>
<reference evidence="20" key="1">
    <citation type="journal article" date="2010" name="Science">
        <title>Plasticity of animal genome architecture unmasked by rapid evolution of a pelagic tunicate.</title>
        <authorList>
            <person name="Denoeud F."/>
            <person name="Henriet S."/>
            <person name="Mungpakdee S."/>
            <person name="Aury J.M."/>
            <person name="Da Silva C."/>
            <person name="Brinkmann H."/>
            <person name="Mikhaleva J."/>
            <person name="Olsen L.C."/>
            <person name="Jubin C."/>
            <person name="Canestro C."/>
            <person name="Bouquet J.M."/>
            <person name="Danks G."/>
            <person name="Poulain J."/>
            <person name="Campsteijn C."/>
            <person name="Adamski M."/>
            <person name="Cross I."/>
            <person name="Yadetie F."/>
            <person name="Muffato M."/>
            <person name="Louis A."/>
            <person name="Butcher S."/>
            <person name="Tsagkogeorga G."/>
            <person name="Konrad A."/>
            <person name="Singh S."/>
            <person name="Jensen M.F."/>
            <person name="Cong E.H."/>
            <person name="Eikeseth-Otteraa H."/>
            <person name="Noel B."/>
            <person name="Anthouard V."/>
            <person name="Porcel B.M."/>
            <person name="Kachouri-Lafond R."/>
            <person name="Nishino A."/>
            <person name="Ugolini M."/>
            <person name="Chourrout P."/>
            <person name="Nishida H."/>
            <person name="Aasland R."/>
            <person name="Huzurbazar S."/>
            <person name="Westhof E."/>
            <person name="Delsuc F."/>
            <person name="Lehrach H."/>
            <person name="Reinhardt R."/>
            <person name="Weissenbach J."/>
            <person name="Roy S.W."/>
            <person name="Artiguenave F."/>
            <person name="Postlethwait J.H."/>
            <person name="Manak J.R."/>
            <person name="Thompson E.M."/>
            <person name="Jaillon O."/>
            <person name="Du Pasquier L."/>
            <person name="Boudinot P."/>
            <person name="Liberles D.A."/>
            <person name="Volff J.N."/>
            <person name="Philippe H."/>
            <person name="Lenhard B."/>
            <person name="Roest Crollius H."/>
            <person name="Wincker P."/>
            <person name="Chourrout D."/>
        </authorList>
    </citation>
    <scope>NUCLEOTIDE SEQUENCE [LARGE SCALE GENOMIC DNA]</scope>
</reference>
<evidence type="ECO:0000256" key="4">
    <source>
        <dbReference type="ARBA" id="ARBA00022454"/>
    </source>
</evidence>
<dbReference type="InParanoid" id="E4XUH5"/>
<keyword evidence="10" id="KW-0862">Zinc</keyword>
<evidence type="ECO:0000256" key="6">
    <source>
        <dbReference type="ARBA" id="ARBA00022741"/>
    </source>
</evidence>
<feature type="domain" description="PHD-type" evidence="19">
    <location>
        <begin position="8"/>
        <end position="141"/>
    </location>
</feature>
<keyword evidence="4" id="KW-0158">Chromosome</keyword>
<feature type="compositionally biased region" description="Acidic residues" evidence="16">
    <location>
        <begin position="534"/>
        <end position="552"/>
    </location>
</feature>
<dbReference type="InterPro" id="IPR038718">
    <property type="entry name" value="SNF2-like_sf"/>
</dbReference>
<evidence type="ECO:0000256" key="15">
    <source>
        <dbReference type="ARBA" id="ARBA00031106"/>
    </source>
</evidence>
<dbReference type="GO" id="GO:0004386">
    <property type="term" value="F:helicase activity"/>
    <property type="evidence" value="ECO:0007669"/>
    <property type="project" value="UniProtKB-KW"/>
</dbReference>
<dbReference type="GO" id="GO:0016887">
    <property type="term" value="F:ATP hydrolysis activity"/>
    <property type="evidence" value="ECO:0007669"/>
    <property type="project" value="InterPro"/>
</dbReference>
<evidence type="ECO:0000259" key="19">
    <source>
        <dbReference type="PROSITE" id="PS51533"/>
    </source>
</evidence>
<evidence type="ECO:0000256" key="12">
    <source>
        <dbReference type="ARBA" id="ARBA00022895"/>
    </source>
</evidence>
<keyword evidence="14" id="KW-0539">Nucleus</keyword>
<feature type="region of interest" description="Disordered" evidence="16">
    <location>
        <begin position="971"/>
        <end position="1014"/>
    </location>
</feature>
<evidence type="ECO:0000259" key="17">
    <source>
        <dbReference type="PROSITE" id="PS51192"/>
    </source>
</evidence>
<dbReference type="InterPro" id="IPR025766">
    <property type="entry name" value="ADD"/>
</dbReference>
<dbReference type="Pfam" id="PF17981">
    <property type="entry name" value="ADD_ATRX"/>
    <property type="match status" value="1"/>
</dbReference>
<dbReference type="InterPro" id="IPR041430">
    <property type="entry name" value="ADD_ATRX"/>
</dbReference>
<keyword evidence="21" id="KW-1185">Reference proteome</keyword>
<feature type="compositionally biased region" description="Acidic residues" evidence="16">
    <location>
        <begin position="390"/>
        <end position="404"/>
    </location>
</feature>
<dbReference type="GO" id="GO:0005634">
    <property type="term" value="C:nucleus"/>
    <property type="evidence" value="ECO:0007669"/>
    <property type="project" value="UniProtKB-SubCell"/>
</dbReference>